<organism evidence="1">
    <name type="scientific">marine sediment metagenome</name>
    <dbReference type="NCBI Taxonomy" id="412755"/>
    <lineage>
        <taxon>unclassified sequences</taxon>
        <taxon>metagenomes</taxon>
        <taxon>ecological metagenomes</taxon>
    </lineage>
</organism>
<protein>
    <recommendedName>
        <fullName evidence="2">Lipoprotein</fullName>
    </recommendedName>
</protein>
<dbReference type="AlphaFoldDB" id="A0A0F9QIG8"/>
<dbReference type="PROSITE" id="PS51257">
    <property type="entry name" value="PROKAR_LIPOPROTEIN"/>
    <property type="match status" value="1"/>
</dbReference>
<dbReference type="EMBL" id="LAZR01001483">
    <property type="protein sequence ID" value="KKN43875.1"/>
    <property type="molecule type" value="Genomic_DNA"/>
</dbReference>
<comment type="caution">
    <text evidence="1">The sequence shown here is derived from an EMBL/GenBank/DDBJ whole genome shotgun (WGS) entry which is preliminary data.</text>
</comment>
<gene>
    <name evidence="1" type="ORF">LCGC14_0698890</name>
</gene>
<sequence length="222" mass="24600">MKRITLAAIPILLFALMVTGCPDPNAQTTPKDKYAPAYNVVRYGKFVVQTAHSTWKGVAAIKHNDCNDLVCAKLHPDKDSAVYKTCMAQDHSAVAEFQQCYGKLGRADAVIDKAVPLALSLFADVKDIIDLKVAYDVAKESVKLKQDPEALQKFCDTVFPGKTGDEYQKCLAGDEDLAKFNWEATLKGRACTVYYGLAFVPAPYNRYTDPVRIWFRGYGGCR</sequence>
<accession>A0A0F9QIG8</accession>
<proteinExistence type="predicted"/>
<name>A0A0F9QIG8_9ZZZZ</name>
<reference evidence="1" key="1">
    <citation type="journal article" date="2015" name="Nature">
        <title>Complex archaea that bridge the gap between prokaryotes and eukaryotes.</title>
        <authorList>
            <person name="Spang A."/>
            <person name="Saw J.H."/>
            <person name="Jorgensen S.L."/>
            <person name="Zaremba-Niedzwiedzka K."/>
            <person name="Martijn J."/>
            <person name="Lind A.E."/>
            <person name="van Eijk R."/>
            <person name="Schleper C."/>
            <person name="Guy L."/>
            <person name="Ettema T.J."/>
        </authorList>
    </citation>
    <scope>NUCLEOTIDE SEQUENCE</scope>
</reference>
<evidence type="ECO:0008006" key="2">
    <source>
        <dbReference type="Google" id="ProtNLM"/>
    </source>
</evidence>
<evidence type="ECO:0000313" key="1">
    <source>
        <dbReference type="EMBL" id="KKN43875.1"/>
    </source>
</evidence>